<feature type="transmembrane region" description="Helical" evidence="1">
    <location>
        <begin position="12"/>
        <end position="33"/>
    </location>
</feature>
<dbReference type="RefSeq" id="WP_346755463.1">
    <property type="nucleotide sequence ID" value="NZ_JAUJEA010000018.1"/>
</dbReference>
<feature type="transmembrane region" description="Helical" evidence="1">
    <location>
        <begin position="53"/>
        <end position="71"/>
    </location>
</feature>
<keyword evidence="1" id="KW-0472">Membrane</keyword>
<sequence>MSKEKINSTNKKVTTAIWIVSIISGIILVFTIHGYYNVSNSLEEFNFNYLSNILFSSLNKLLTLITIFIFYKAYLMQKQQVLNGEEILDINKRDYDERLKIAHQERFEKRFFDLMTHHVSIVDRFSANYKKDKELGYKKIEAEGATCFYFFYKALKEKTDSHLDIDNVLQKIC</sequence>
<evidence type="ECO:0000256" key="1">
    <source>
        <dbReference type="SAM" id="Phobius"/>
    </source>
</evidence>
<comment type="caution">
    <text evidence="2">The sequence shown here is derived from an EMBL/GenBank/DDBJ whole genome shotgun (WGS) entry which is preliminary data.</text>
</comment>
<reference evidence="2" key="1">
    <citation type="submission" date="2023-06" db="EMBL/GenBank/DDBJ databases">
        <title>Genomic of Parafulvivirga corallium.</title>
        <authorList>
            <person name="Wang G."/>
        </authorList>
    </citation>
    <scope>NUCLEOTIDE SEQUENCE</scope>
    <source>
        <strain evidence="2">BMA10</strain>
    </source>
</reference>
<evidence type="ECO:0000313" key="2">
    <source>
        <dbReference type="EMBL" id="MDN5205443.1"/>
    </source>
</evidence>
<protein>
    <submittedName>
        <fullName evidence="2">Uncharacterized protein</fullName>
    </submittedName>
</protein>
<name>A0ABT8L0V1_9BACT</name>
<keyword evidence="1" id="KW-1133">Transmembrane helix</keyword>
<keyword evidence="3" id="KW-1185">Reference proteome</keyword>
<keyword evidence="1" id="KW-0812">Transmembrane</keyword>
<dbReference type="Proteomes" id="UP001172082">
    <property type="component" value="Unassembled WGS sequence"/>
</dbReference>
<dbReference type="EMBL" id="JAUJEA010000018">
    <property type="protein sequence ID" value="MDN5205443.1"/>
    <property type="molecule type" value="Genomic_DNA"/>
</dbReference>
<organism evidence="2 3">
    <name type="scientific">Splendidivirga corallicola</name>
    <dbReference type="NCBI Taxonomy" id="3051826"/>
    <lineage>
        <taxon>Bacteria</taxon>
        <taxon>Pseudomonadati</taxon>
        <taxon>Bacteroidota</taxon>
        <taxon>Cytophagia</taxon>
        <taxon>Cytophagales</taxon>
        <taxon>Splendidivirgaceae</taxon>
        <taxon>Splendidivirga</taxon>
    </lineage>
</organism>
<proteinExistence type="predicted"/>
<evidence type="ECO:0000313" key="3">
    <source>
        <dbReference type="Proteomes" id="UP001172082"/>
    </source>
</evidence>
<accession>A0ABT8L0V1</accession>
<gene>
    <name evidence="2" type="ORF">QQ008_28925</name>
</gene>